<evidence type="ECO:0000313" key="2">
    <source>
        <dbReference type="Proteomes" id="UP001147695"/>
    </source>
</evidence>
<protein>
    <submittedName>
        <fullName evidence="1">Uncharacterized protein</fullName>
    </submittedName>
</protein>
<proteinExistence type="predicted"/>
<name>A0A9W9Q566_PENBR</name>
<accession>A0A9W9Q566</accession>
<dbReference type="Proteomes" id="UP001147695">
    <property type="component" value="Unassembled WGS sequence"/>
</dbReference>
<organism evidence="1 2">
    <name type="scientific">Penicillium brevicompactum</name>
    <dbReference type="NCBI Taxonomy" id="5074"/>
    <lineage>
        <taxon>Eukaryota</taxon>
        <taxon>Fungi</taxon>
        <taxon>Dikarya</taxon>
        <taxon>Ascomycota</taxon>
        <taxon>Pezizomycotina</taxon>
        <taxon>Eurotiomycetes</taxon>
        <taxon>Eurotiomycetidae</taxon>
        <taxon>Eurotiales</taxon>
        <taxon>Aspergillaceae</taxon>
        <taxon>Penicillium</taxon>
    </lineage>
</organism>
<dbReference type="AlphaFoldDB" id="A0A9W9Q566"/>
<reference evidence="1" key="1">
    <citation type="submission" date="2022-12" db="EMBL/GenBank/DDBJ databases">
        <authorList>
            <person name="Petersen C."/>
        </authorList>
    </citation>
    <scope>NUCLEOTIDE SEQUENCE</scope>
    <source>
        <strain evidence="1">IBT 35673</strain>
    </source>
</reference>
<dbReference type="EMBL" id="JAPZBQ010000006">
    <property type="protein sequence ID" value="KAJ5322656.1"/>
    <property type="molecule type" value="Genomic_DNA"/>
</dbReference>
<reference evidence="1" key="2">
    <citation type="journal article" date="2023" name="IMA Fungus">
        <title>Comparative genomic study of the Penicillium genus elucidates a diverse pangenome and 15 lateral gene transfer events.</title>
        <authorList>
            <person name="Petersen C."/>
            <person name="Sorensen T."/>
            <person name="Nielsen M.R."/>
            <person name="Sondergaard T.E."/>
            <person name="Sorensen J.L."/>
            <person name="Fitzpatrick D.A."/>
            <person name="Frisvad J.C."/>
            <person name="Nielsen K.L."/>
        </authorList>
    </citation>
    <scope>NUCLEOTIDE SEQUENCE</scope>
    <source>
        <strain evidence="1">IBT 35673</strain>
    </source>
</reference>
<sequence>MGCLWYCCRCNFGPHNLALHEACIQCGVARCNRCTQEKISDNMAVHSHSHTCDTTSPYPAAVPMSPPASPTFKPTKMSIVVPELPRVMALPRPEHTGVSSGSLGGTRTHGGTHMYICCKCQDGPKIYEVQPQCVMCNHTACGSCAYIK</sequence>
<comment type="caution">
    <text evidence="1">The sequence shown here is derived from an EMBL/GenBank/DDBJ whole genome shotgun (WGS) entry which is preliminary data.</text>
</comment>
<evidence type="ECO:0000313" key="1">
    <source>
        <dbReference type="EMBL" id="KAJ5322656.1"/>
    </source>
</evidence>
<gene>
    <name evidence="1" type="ORF">N7452_010945</name>
</gene>